<feature type="domain" description="Histone deacetylase" evidence="6">
    <location>
        <begin position="63"/>
        <end position="357"/>
    </location>
</feature>
<evidence type="ECO:0000256" key="2">
    <source>
        <dbReference type="ARBA" id="ARBA00007738"/>
    </source>
</evidence>
<evidence type="ECO:0000256" key="4">
    <source>
        <dbReference type="ARBA" id="ARBA00023242"/>
    </source>
</evidence>
<dbReference type="GeneTree" id="ENSGT00940000160061"/>
<evidence type="ECO:0000259" key="6">
    <source>
        <dbReference type="Pfam" id="PF00850"/>
    </source>
</evidence>
<comment type="subcellular location">
    <subcellularLocation>
        <location evidence="1">Nucleus</location>
    </subcellularLocation>
</comment>
<dbReference type="Proteomes" id="UP000264840">
    <property type="component" value="Unplaced"/>
</dbReference>
<accession>A0A3Q2VYK5</accession>
<dbReference type="GO" id="GO:0005634">
    <property type="term" value="C:nucleus"/>
    <property type="evidence" value="ECO:0007669"/>
    <property type="project" value="UniProtKB-SubCell"/>
</dbReference>
<reference evidence="7" key="2">
    <citation type="submission" date="2025-09" db="UniProtKB">
        <authorList>
            <consortium name="Ensembl"/>
        </authorList>
    </citation>
    <scope>IDENTIFICATION</scope>
</reference>
<evidence type="ECO:0000256" key="5">
    <source>
        <dbReference type="SAM" id="MobiDB-lite"/>
    </source>
</evidence>
<keyword evidence="4" id="KW-0539">Nucleus</keyword>
<dbReference type="FunFam" id="3.40.800.20:FF:000005">
    <property type="entry name" value="histone deacetylase 6"/>
    <property type="match status" value="1"/>
</dbReference>
<dbReference type="PRINTS" id="PR01270">
    <property type="entry name" value="HDASUPER"/>
</dbReference>
<dbReference type="PANTHER" id="PTHR10625">
    <property type="entry name" value="HISTONE DEACETYLASE HDAC1-RELATED"/>
    <property type="match status" value="1"/>
</dbReference>
<dbReference type="GO" id="GO:0106048">
    <property type="term" value="P:spermidine deacetylation"/>
    <property type="evidence" value="ECO:0007669"/>
    <property type="project" value="Ensembl"/>
</dbReference>
<comment type="similarity">
    <text evidence="2">Belongs to the histone deacetylase family. HD type 2 subfamily.</text>
</comment>
<dbReference type="Gene3D" id="3.40.800.20">
    <property type="entry name" value="Histone deacetylase domain"/>
    <property type="match status" value="1"/>
</dbReference>
<dbReference type="Pfam" id="PF00850">
    <property type="entry name" value="Hist_deacetyl"/>
    <property type="match status" value="1"/>
</dbReference>
<dbReference type="Ensembl" id="ENSHBUT00000021449.1">
    <property type="protein sequence ID" value="ENSHBUP00000013678.1"/>
    <property type="gene ID" value="ENSHBUG00000015497.1"/>
</dbReference>
<dbReference type="GO" id="GO:0040029">
    <property type="term" value="P:epigenetic regulation of gene expression"/>
    <property type="evidence" value="ECO:0007669"/>
    <property type="project" value="TreeGrafter"/>
</dbReference>
<dbReference type="InterPro" id="IPR037138">
    <property type="entry name" value="His_deacetylse_dom_sf"/>
</dbReference>
<evidence type="ECO:0000313" key="8">
    <source>
        <dbReference type="Proteomes" id="UP000264840"/>
    </source>
</evidence>
<dbReference type="AlphaFoldDB" id="A0A3Q2VYK5"/>
<protein>
    <submittedName>
        <fullName evidence="7">Histone deacetylase 10</fullName>
    </submittedName>
</protein>
<keyword evidence="3" id="KW-0378">Hydrolase</keyword>
<dbReference type="SUPFAM" id="SSF52768">
    <property type="entry name" value="Arginase/deacetylase"/>
    <property type="match status" value="1"/>
</dbReference>
<dbReference type="GO" id="GO:0008270">
    <property type="term" value="F:zinc ion binding"/>
    <property type="evidence" value="ECO:0007669"/>
    <property type="project" value="Ensembl"/>
</dbReference>
<feature type="region of interest" description="Disordered" evidence="5">
    <location>
        <begin position="412"/>
        <end position="436"/>
    </location>
</feature>
<dbReference type="STRING" id="8153.ENSHBUP00000013678"/>
<keyword evidence="8" id="KW-1185">Reference proteome</keyword>
<name>A0A3Q2VYK5_HAPBU</name>
<evidence type="ECO:0000256" key="3">
    <source>
        <dbReference type="ARBA" id="ARBA00022801"/>
    </source>
</evidence>
<proteinExistence type="inferred from homology"/>
<dbReference type="InterPro" id="IPR000286">
    <property type="entry name" value="HDACs"/>
</dbReference>
<dbReference type="PANTHER" id="PTHR10625:SF43">
    <property type="entry name" value="POLYAMINE DEACETYLASE HDAC10"/>
    <property type="match status" value="1"/>
</dbReference>
<dbReference type="GO" id="GO:0047611">
    <property type="term" value="F:acetylspermidine deacetylase activity"/>
    <property type="evidence" value="ECO:0007669"/>
    <property type="project" value="Ensembl"/>
</dbReference>
<feature type="compositionally biased region" description="Basic and acidic residues" evidence="5">
    <location>
        <begin position="412"/>
        <end position="421"/>
    </location>
</feature>
<dbReference type="InterPro" id="IPR023801">
    <property type="entry name" value="His_deacetylse_dom"/>
</dbReference>
<reference evidence="7" key="1">
    <citation type="submission" date="2025-08" db="UniProtKB">
        <authorList>
            <consortium name="Ensembl"/>
        </authorList>
    </citation>
    <scope>IDENTIFICATION</scope>
</reference>
<dbReference type="InterPro" id="IPR023696">
    <property type="entry name" value="Ureohydrolase_dom_sf"/>
</dbReference>
<sequence length="726" mass="80178">MGKYSILPGGTLFTQKRRYSHSEGRSYLPILTRGITKMGTALIYDDEMTKYKLLWVDPACKIEVPERLTVSHETLVRTGLADRCVSVPVREATDAEILLAHSEEYLEAVKKTPYMSLEDLMEFTRQYGDVYFHPNIYHCAKLAAGAALQLVDSVMTGKVRNGMALVRPPGHHSMRSAANGFCVFNNVAIAAQYAKQKYGVQRVLIVDWDIHHGQGVQYCFEDDPSVLYFSWHRYEHQKFWPHLRDSDYDIVGKEKGAGFNINVPWNKVGMENGDYLSVFCHVLLPVAYEFCPDLVLVCAGFDSAIGDPEGEMCATPDVFAHLTHLLMNLAGGKLCAVLEGGYNLTSLVQSVCQTVQTLLGDPVPRPASLKSPCISALESLQCVRSAHKAYWSCLKHAADLPASTISTKRIKLGEGEETTEKGEEEEKVTEEKVWPEPPKRVTPPVCAALVLPDDVACPEGCERFSFSEDLDPLLASKLRESFLRDADDSTAFITVSSFIALTEKMEKNEICSGLALVPDVTKAMTSIVQHVTTVLSNRVLVVCVGDGNVPSHITEDRETLVVQMGSAQTEEQSCKYYIRVCLKKGCSDTSGFTQAVFGLLLPLGYEYDPGLVVLVRMPDSGVSDSLWQQLIGLLQSFALGHTLVVLQEEEKALIGLTASSLLGNPAASLKQLQAPLTEDTEAIEKLRHRLQADWKFLQTTGSSTWIKISFTGDLAKCKELINFTAI</sequence>
<evidence type="ECO:0000256" key="1">
    <source>
        <dbReference type="ARBA" id="ARBA00004123"/>
    </source>
</evidence>
<evidence type="ECO:0000313" key="7">
    <source>
        <dbReference type="Ensembl" id="ENSHBUP00000013678.1"/>
    </source>
</evidence>
<dbReference type="GO" id="GO:0036269">
    <property type="term" value="P:swimming behavior"/>
    <property type="evidence" value="ECO:0007669"/>
    <property type="project" value="Ensembl"/>
</dbReference>
<organism evidence="7 8">
    <name type="scientific">Haplochromis burtoni</name>
    <name type="common">Burton's mouthbrooder</name>
    <name type="synonym">Chromis burtoni</name>
    <dbReference type="NCBI Taxonomy" id="8153"/>
    <lineage>
        <taxon>Eukaryota</taxon>
        <taxon>Metazoa</taxon>
        <taxon>Chordata</taxon>
        <taxon>Craniata</taxon>
        <taxon>Vertebrata</taxon>
        <taxon>Euteleostomi</taxon>
        <taxon>Actinopterygii</taxon>
        <taxon>Neopterygii</taxon>
        <taxon>Teleostei</taxon>
        <taxon>Neoteleostei</taxon>
        <taxon>Acanthomorphata</taxon>
        <taxon>Ovalentaria</taxon>
        <taxon>Cichlomorphae</taxon>
        <taxon>Cichliformes</taxon>
        <taxon>Cichlidae</taxon>
        <taxon>African cichlids</taxon>
        <taxon>Pseudocrenilabrinae</taxon>
        <taxon>Haplochromini</taxon>
        <taxon>Haplochromis</taxon>
    </lineage>
</organism>